<dbReference type="STRING" id="1122209.SAMN02745752_00028"/>
<dbReference type="Pfam" id="PF18321">
    <property type="entry name" value="3HCDH_RFF"/>
    <property type="match status" value="1"/>
</dbReference>
<feature type="domain" description="3-hydroxyacyl-CoA dehydrogenase C-terminal" evidence="3">
    <location>
        <begin position="190"/>
        <end position="287"/>
    </location>
</feature>
<dbReference type="AlphaFoldDB" id="A0A1K1TBM2"/>
<proteinExistence type="predicted"/>
<dbReference type="GO" id="GO:0008691">
    <property type="term" value="F:3-hydroxybutyryl-CoA dehydrogenase activity"/>
    <property type="evidence" value="ECO:0007669"/>
    <property type="project" value="InterPro"/>
</dbReference>
<dbReference type="SUPFAM" id="SSF51735">
    <property type="entry name" value="NAD(P)-binding Rossmann-fold domains"/>
    <property type="match status" value="1"/>
</dbReference>
<dbReference type="NCBIfam" id="NF006124">
    <property type="entry name" value="PRK08268.1"/>
    <property type="match status" value="1"/>
</dbReference>
<reference evidence="6 7" key="1">
    <citation type="submission" date="2016-11" db="EMBL/GenBank/DDBJ databases">
        <authorList>
            <person name="Jaros S."/>
            <person name="Januszkiewicz K."/>
            <person name="Wedrychowicz H."/>
        </authorList>
    </citation>
    <scope>NUCLEOTIDE SEQUENCE [LARGE SCALE GENOMIC DNA]</scope>
    <source>
        <strain evidence="6 7">DSM 21637</strain>
    </source>
</reference>
<dbReference type="GO" id="GO:0006631">
    <property type="term" value="P:fatty acid metabolic process"/>
    <property type="evidence" value="ECO:0007669"/>
    <property type="project" value="InterPro"/>
</dbReference>
<dbReference type="FunFam" id="3.40.50.720:FF:000009">
    <property type="entry name" value="Fatty oxidation complex, alpha subunit"/>
    <property type="match status" value="1"/>
</dbReference>
<dbReference type="InterPro" id="IPR036291">
    <property type="entry name" value="NAD(P)-bd_dom_sf"/>
</dbReference>
<dbReference type="RefSeq" id="WP_072324303.1">
    <property type="nucleotide sequence ID" value="NZ_FPJW01000001.1"/>
</dbReference>
<evidence type="ECO:0000256" key="1">
    <source>
        <dbReference type="ARBA" id="ARBA00023002"/>
    </source>
</evidence>
<dbReference type="GO" id="GO:0010124">
    <property type="term" value="P:phenylacetate catabolic process"/>
    <property type="evidence" value="ECO:0007669"/>
    <property type="project" value="InterPro"/>
</dbReference>
<protein>
    <submittedName>
        <fullName evidence="6">3-hydroxybutyryl-CoA dehydrogenase</fullName>
    </submittedName>
</protein>
<dbReference type="Gene3D" id="1.10.1040.50">
    <property type="match status" value="1"/>
</dbReference>
<evidence type="ECO:0000259" key="4">
    <source>
        <dbReference type="Pfam" id="PF02737"/>
    </source>
</evidence>
<dbReference type="InterPro" id="IPR006108">
    <property type="entry name" value="3HC_DH_C"/>
</dbReference>
<feature type="domain" description="3-hydroxyacyl-CoA dehydrogenase C-terminal" evidence="3">
    <location>
        <begin position="418"/>
        <end position="496"/>
    </location>
</feature>
<dbReference type="GO" id="GO:0070403">
    <property type="term" value="F:NAD+ binding"/>
    <property type="evidence" value="ECO:0007669"/>
    <property type="project" value="InterPro"/>
</dbReference>
<dbReference type="Gene3D" id="1.10.1040.10">
    <property type="entry name" value="N-(1-d-carboxylethyl)-l-norvaline Dehydrogenase, domain 2"/>
    <property type="match status" value="1"/>
</dbReference>
<dbReference type="PANTHER" id="PTHR48075:SF5">
    <property type="entry name" value="3-HYDROXYBUTYRYL-COA DEHYDROGENASE"/>
    <property type="match status" value="1"/>
</dbReference>
<evidence type="ECO:0000313" key="6">
    <source>
        <dbReference type="EMBL" id="SFW97812.1"/>
    </source>
</evidence>
<dbReference type="NCBIfam" id="TIGR02279">
    <property type="entry name" value="PaaC-3OHAcCoADH"/>
    <property type="match status" value="1"/>
</dbReference>
<dbReference type="OrthoDB" id="5389341at2"/>
<sequence length="514" mass="54818">MQALNTSVKVAVIGAGAMGSGIAQVAAQAGHLVYLQDQREGAAAAGKAGVAKTLQKRVDSGKMQQRDLDALLQRIQPVDSLEQLADSGLVIEAIIEDLDIKRQLFARLEDLCGEQVILATNTSSISVTSLGAQLKRPERLLGMHFFNPAPLMALVEVILGLATDKQLAAVIHATAAAWGKKPVFATSTPGFIVNRVARPFYAESLRLMQEQAADPATLDALLREAGNFRMGPFELMDLIGHDVNYAVTNSVFDAYYGDFRFQPSLIQKALVEAGRLGRKTGQGFYSYAEGATRPEAATLPPAQARDNQVIIEGELGAAAGLIQRFADAGLQIIQRDGAGLIRYGDATLALTDGRMATERTISDGLQQLVLFDLAFDYSKATRLAIAAARQTTDSALQDAIALLQKAGLAVSQLSDAPGLAVMRTLAMLTNEAADAVLQGVASASDVDLAMCAGVNYPQGPLSWSERLGHGVIWRVLQNLQTSYGEDRYRPSLLLRQQAFTAGQQPDSNKKPGAG</sequence>
<organism evidence="6 7">
    <name type="scientific">Marinospirillum alkaliphilum DSM 21637</name>
    <dbReference type="NCBI Taxonomy" id="1122209"/>
    <lineage>
        <taxon>Bacteria</taxon>
        <taxon>Pseudomonadati</taxon>
        <taxon>Pseudomonadota</taxon>
        <taxon>Gammaproteobacteria</taxon>
        <taxon>Oceanospirillales</taxon>
        <taxon>Oceanospirillaceae</taxon>
        <taxon>Marinospirillum</taxon>
    </lineage>
</organism>
<accession>A0A1K1TBM2</accession>
<keyword evidence="7" id="KW-1185">Reference proteome</keyword>
<feature type="domain" description="3-hydroxyacyl-CoA dehydrogenase NAD binding" evidence="4">
    <location>
        <begin position="9"/>
        <end position="185"/>
    </location>
</feature>
<evidence type="ECO:0000313" key="7">
    <source>
        <dbReference type="Proteomes" id="UP000182350"/>
    </source>
</evidence>
<dbReference type="InterPro" id="IPR006176">
    <property type="entry name" value="3-OHacyl-CoA_DH_NAD-bd"/>
</dbReference>
<dbReference type="InterPro" id="IPR013328">
    <property type="entry name" value="6PGD_dom2"/>
</dbReference>
<keyword evidence="1" id="KW-0560">Oxidoreductase</keyword>
<dbReference type="InterPro" id="IPR041040">
    <property type="entry name" value="3HCDH_RFF"/>
</dbReference>
<dbReference type="InterPro" id="IPR011967">
    <property type="entry name" value="3-OHacyl-CoA_DH_PaaH"/>
</dbReference>
<evidence type="ECO:0000256" key="2">
    <source>
        <dbReference type="ARBA" id="ARBA00023027"/>
    </source>
</evidence>
<gene>
    <name evidence="6" type="ORF">SAMN02745752_00028</name>
</gene>
<feature type="domain" description="3-hydroxybutyryl-CoA dehydrogenase reduced Rossmann-fold" evidence="5">
    <location>
        <begin position="348"/>
        <end position="417"/>
    </location>
</feature>
<evidence type="ECO:0000259" key="3">
    <source>
        <dbReference type="Pfam" id="PF00725"/>
    </source>
</evidence>
<dbReference type="InterPro" id="IPR008927">
    <property type="entry name" value="6-PGluconate_DH-like_C_sf"/>
</dbReference>
<dbReference type="Proteomes" id="UP000182350">
    <property type="component" value="Unassembled WGS sequence"/>
</dbReference>
<dbReference type="Gene3D" id="3.40.50.720">
    <property type="entry name" value="NAD(P)-binding Rossmann-like Domain"/>
    <property type="match status" value="1"/>
</dbReference>
<evidence type="ECO:0000259" key="5">
    <source>
        <dbReference type="Pfam" id="PF18321"/>
    </source>
</evidence>
<dbReference type="SUPFAM" id="SSF48179">
    <property type="entry name" value="6-phosphogluconate dehydrogenase C-terminal domain-like"/>
    <property type="match status" value="2"/>
</dbReference>
<dbReference type="Pfam" id="PF00725">
    <property type="entry name" value="3HCDH"/>
    <property type="match status" value="2"/>
</dbReference>
<dbReference type="EMBL" id="FPJW01000001">
    <property type="protein sequence ID" value="SFW97812.1"/>
    <property type="molecule type" value="Genomic_DNA"/>
</dbReference>
<dbReference type="PANTHER" id="PTHR48075">
    <property type="entry name" value="3-HYDROXYACYL-COA DEHYDROGENASE FAMILY PROTEIN"/>
    <property type="match status" value="1"/>
</dbReference>
<keyword evidence="2" id="KW-0520">NAD</keyword>
<name>A0A1K1TBM2_9GAMM</name>
<dbReference type="Pfam" id="PF02737">
    <property type="entry name" value="3HCDH_N"/>
    <property type="match status" value="1"/>
</dbReference>